<evidence type="ECO:0000313" key="2">
    <source>
        <dbReference type="Proteomes" id="UP000306340"/>
    </source>
</evidence>
<comment type="caution">
    <text evidence="1">The sequence shown here is derived from an EMBL/GenBank/DDBJ whole genome shotgun (WGS) entry which is preliminary data.</text>
</comment>
<dbReference type="RefSeq" id="WP_136793024.1">
    <property type="nucleotide sequence ID" value="NZ_SWAU01000122.1"/>
</dbReference>
<dbReference type="Proteomes" id="UP000306340">
    <property type="component" value="Unassembled WGS sequence"/>
</dbReference>
<dbReference type="AlphaFoldDB" id="A0A4U0YTU7"/>
<accession>A0A4U0YTU7</accession>
<name>A0A4U0YTU7_9RHOB</name>
<reference evidence="1 2" key="1">
    <citation type="submission" date="2019-04" db="EMBL/GenBank/DDBJ databases">
        <title>Crypto-aerobic microbial life in anoxic (sulfidic) marine sediments.</title>
        <authorList>
            <person name="Bhattacharya S."/>
            <person name="Roy C."/>
            <person name="Mondal N."/>
            <person name="Sarkar J."/>
            <person name="Mandal S."/>
            <person name="Rameez M.J."/>
            <person name="Ghosh W."/>
        </authorList>
    </citation>
    <scope>NUCLEOTIDE SEQUENCE [LARGE SCALE GENOMIC DNA]</scope>
    <source>
        <strain evidence="1 2">SBBC</strain>
    </source>
</reference>
<gene>
    <name evidence="1" type="ORF">FAZ78_13285</name>
</gene>
<sequence length="394" mass="41965">MSAFDPAPTLANQYETSGNQASDALLVTSTDGPMGKVLVLHTVDRSSREALSAGMWRRAAGQAGAVQRRNHRSSVLKRQKSLEDFRNIFGQGAVEHDPTGLIGRIDDLVRLARAMRAALPQAIGRIGYESSRRSLYVLLDASLRDHSVAQMRAVVLALTGVVENWRKSSAPAFVPSVRIGFSAPPEMELVAVDAASTDRPSWPQLTSIGAALRRLLGMATLLGFGTMAAAAHAPADRQNPVLDLTSARSVVASPAEQLDDGQAFWSDPTFGLLGVPELPAAQVARRVGQAVEWSVNARAPKVELEPLDVRFYAQSNLVALDGGGYLAGAEPLGAEASWPEAVNALLGLSDMNEQVVLAAADDPAQRLLQTLLGDRVFNQVQSTPSARSTQGYTV</sequence>
<proteinExistence type="predicted"/>
<dbReference type="EMBL" id="SWAU01000122">
    <property type="protein sequence ID" value="TKA96110.1"/>
    <property type="molecule type" value="Genomic_DNA"/>
</dbReference>
<organism evidence="1 2">
    <name type="scientific">Cereibacter changlensis</name>
    <dbReference type="NCBI Taxonomy" id="402884"/>
    <lineage>
        <taxon>Bacteria</taxon>
        <taxon>Pseudomonadati</taxon>
        <taxon>Pseudomonadota</taxon>
        <taxon>Alphaproteobacteria</taxon>
        <taxon>Rhodobacterales</taxon>
        <taxon>Paracoccaceae</taxon>
        <taxon>Cereibacter</taxon>
    </lineage>
</organism>
<protein>
    <submittedName>
        <fullName evidence="1">Uncharacterized protein</fullName>
    </submittedName>
</protein>
<evidence type="ECO:0000313" key="1">
    <source>
        <dbReference type="EMBL" id="TKA96110.1"/>
    </source>
</evidence>